<protein>
    <submittedName>
        <fullName evidence="10">Subtilisin family serine protease</fullName>
    </submittedName>
</protein>
<keyword evidence="11" id="KW-1185">Reference proteome</keyword>
<dbReference type="RefSeq" id="WP_210002256.1">
    <property type="nucleotide sequence ID" value="NZ_BAAAJY010000004.1"/>
</dbReference>
<feature type="active site" description="Charge relay system" evidence="5">
    <location>
        <position position="625"/>
    </location>
</feature>
<dbReference type="SUPFAM" id="SSF52743">
    <property type="entry name" value="Subtilisin-like"/>
    <property type="match status" value="1"/>
</dbReference>
<feature type="signal peptide" evidence="8">
    <location>
        <begin position="1"/>
        <end position="32"/>
    </location>
</feature>
<dbReference type="PROSITE" id="PS00138">
    <property type="entry name" value="SUBTILASE_SER"/>
    <property type="match status" value="1"/>
</dbReference>
<keyword evidence="8" id="KW-0732">Signal</keyword>
<dbReference type="InterPro" id="IPR023828">
    <property type="entry name" value="Peptidase_S8_Ser-AS"/>
</dbReference>
<evidence type="ECO:0000256" key="8">
    <source>
        <dbReference type="SAM" id="SignalP"/>
    </source>
</evidence>
<dbReference type="Pfam" id="PF00082">
    <property type="entry name" value="Peptidase_S8"/>
    <property type="match status" value="1"/>
</dbReference>
<evidence type="ECO:0000256" key="1">
    <source>
        <dbReference type="ARBA" id="ARBA00011073"/>
    </source>
</evidence>
<evidence type="ECO:0000313" key="10">
    <source>
        <dbReference type="EMBL" id="MBP2388555.1"/>
    </source>
</evidence>
<dbReference type="PANTHER" id="PTHR43806:SF11">
    <property type="entry name" value="CEREVISIN-RELATED"/>
    <property type="match status" value="1"/>
</dbReference>
<evidence type="ECO:0000256" key="6">
    <source>
        <dbReference type="RuleBase" id="RU003355"/>
    </source>
</evidence>
<feature type="chain" id="PRO_5045992789" evidence="8">
    <location>
        <begin position="33"/>
        <end position="1109"/>
    </location>
</feature>
<evidence type="ECO:0000256" key="5">
    <source>
        <dbReference type="PROSITE-ProRule" id="PRU01240"/>
    </source>
</evidence>
<feature type="domain" description="Peptidase S8/S53" evidence="9">
    <location>
        <begin position="190"/>
        <end position="663"/>
    </location>
</feature>
<comment type="similarity">
    <text evidence="1 5 6">Belongs to the peptidase S8 family.</text>
</comment>
<feature type="region of interest" description="Disordered" evidence="7">
    <location>
        <begin position="246"/>
        <end position="277"/>
    </location>
</feature>
<dbReference type="EMBL" id="JAGIOF010000004">
    <property type="protein sequence ID" value="MBP2388555.1"/>
    <property type="molecule type" value="Genomic_DNA"/>
</dbReference>
<feature type="active site" description="Charge relay system" evidence="5">
    <location>
        <position position="278"/>
    </location>
</feature>
<evidence type="ECO:0000256" key="4">
    <source>
        <dbReference type="ARBA" id="ARBA00022825"/>
    </source>
</evidence>
<dbReference type="PROSITE" id="PS00137">
    <property type="entry name" value="SUBTILASE_HIS"/>
    <property type="match status" value="1"/>
</dbReference>
<dbReference type="InterPro" id="IPR022398">
    <property type="entry name" value="Peptidase_S8_His-AS"/>
</dbReference>
<dbReference type="InterPro" id="IPR050131">
    <property type="entry name" value="Peptidase_S8_subtilisin-like"/>
</dbReference>
<dbReference type="GO" id="GO:0008233">
    <property type="term" value="F:peptidase activity"/>
    <property type="evidence" value="ECO:0007669"/>
    <property type="project" value="UniProtKB-KW"/>
</dbReference>
<keyword evidence="4 5" id="KW-0720">Serine protease</keyword>
<sequence length="1109" mass="113925">MINPRRPKLARTILASATGLALAVTMSVPSFATPPDIDPSPGGDATSLGGLATKELKSLKVAGSLKKAQGEVSVFVQFEGEGAFEATQPAAAAESAGALVKDTAKVKTIRDGIKAKGKGMAKEADAKVIYTTTNAIPGVALHGDADALRALSARSDVKKITAIVPKTPDNKNSDIDTKSIEAWSALKQTGKGVTIAVLDTGIDYTHAGFGGPGTLEDYKKAQSSTELPAKDSGLYDPEKFIGGWDLVGDDYNSDPRSPGYQPVPKPDSNPLDCSSAGHGSHVAGSAAGYGVDADGGTYNGDFTKLTSEDVSEMRIGPGSAPEAALVGIRVFGCEGSSSVVGQALDYVLDPNNDGNFDDRAQIINMSLGSDQSPADDPETDIVNALAKLGILSVVSSGNAGDVTDIGGAPGNARSALTVANSVGSKATLDGIKVNEPDSHAGVSAGQYSSNFNYAAADPSALTGRVVMGPAGNAFGCNAFAPGSLKGKWVWLKWSEDLAFPCGSGVRFNNAQAAGATGVILDSEVSVFEAGIGGNATIPGAQFTKANSEAMRPAAEAGTLSITLDPAMVGTASVDSGLGNTLNSSSSRGVHGSEGIVKPDVAAPGTLIGSVGVGTGSGAAVKSGTSMAAPHAAGIAALVAASGNYTPNQIKSIVMNTASVDVLAPNGKAYGPNRVGSGRVIASAALETPAYAFATDAPDLTSVVFGVIELDKEKFKDSKSITVVNKSSKTQTYNVKYVPSTEIPGATYSLSDRSVTLRAGKSTKIKVTLEIDTTKFAKTMDPTMDRTQLGLPRAWVSDVSGRVELSGSKVPTLRVPVHAAPKPVSDMEVDDEIEFKKGATTAKVELEGDDIRAGQGDTQVVSLVSAFEFGASSPRQGKTLDSTPGAREMDLQYVGAASTAPTTGAAKGLLNFGVSTWGNWAHLAGGTEIDIEIDTNGDGVADFLTFNTTAEGLDLDVVATYDMRTLKQVDMQFFNGLPGSVDSNTFDTNTATFPVSLAALGLKGTSAPIKYRVLTYSQYNTDETGQNVPVDGTKWIGFDAIAPALSFAGEGTVFADLDNTKLTAQLKAGTKEAQALFLHLHNATGDLSGKNKNATGDRAEVVKVEISNKK</sequence>
<dbReference type="PRINTS" id="PR00723">
    <property type="entry name" value="SUBTILISIN"/>
</dbReference>
<dbReference type="Gene3D" id="3.40.50.200">
    <property type="entry name" value="Peptidase S8/S53 domain"/>
    <property type="match status" value="2"/>
</dbReference>
<dbReference type="InterPro" id="IPR023827">
    <property type="entry name" value="Peptidase_S8_Asp-AS"/>
</dbReference>
<reference evidence="10 11" key="1">
    <citation type="submission" date="2021-03" db="EMBL/GenBank/DDBJ databases">
        <title>Sequencing the genomes of 1000 actinobacteria strains.</title>
        <authorList>
            <person name="Klenk H.-P."/>
        </authorList>
    </citation>
    <scope>NUCLEOTIDE SEQUENCE [LARGE SCALE GENOMIC DNA]</scope>
    <source>
        <strain evidence="10 11">DSM 15797</strain>
    </source>
</reference>
<evidence type="ECO:0000313" key="11">
    <source>
        <dbReference type="Proteomes" id="UP001296993"/>
    </source>
</evidence>
<comment type="caution">
    <text evidence="10">The sequence shown here is derived from an EMBL/GenBank/DDBJ whole genome shotgun (WGS) entry which is preliminary data.</text>
</comment>
<dbReference type="GO" id="GO:0006508">
    <property type="term" value="P:proteolysis"/>
    <property type="evidence" value="ECO:0007669"/>
    <property type="project" value="UniProtKB-KW"/>
</dbReference>
<dbReference type="PROSITE" id="PS00136">
    <property type="entry name" value="SUBTILASE_ASP"/>
    <property type="match status" value="1"/>
</dbReference>
<proteinExistence type="inferred from homology"/>
<evidence type="ECO:0000256" key="2">
    <source>
        <dbReference type="ARBA" id="ARBA00022670"/>
    </source>
</evidence>
<evidence type="ECO:0000259" key="9">
    <source>
        <dbReference type="Pfam" id="PF00082"/>
    </source>
</evidence>
<evidence type="ECO:0000256" key="7">
    <source>
        <dbReference type="SAM" id="MobiDB-lite"/>
    </source>
</evidence>
<dbReference type="CDD" id="cd07474">
    <property type="entry name" value="Peptidases_S8_subtilisin_Vpr-like"/>
    <property type="match status" value="1"/>
</dbReference>
<keyword evidence="3 5" id="KW-0378">Hydrolase</keyword>
<dbReference type="InterPro" id="IPR034213">
    <property type="entry name" value="S8_Vpr-like"/>
</dbReference>
<feature type="active site" description="Charge relay system" evidence="5">
    <location>
        <position position="199"/>
    </location>
</feature>
<dbReference type="Proteomes" id="UP001296993">
    <property type="component" value="Unassembled WGS sequence"/>
</dbReference>
<name>A0ABS4XJF1_9MICC</name>
<organism evidence="10 11">
    <name type="scientific">Paeniglutamicibacter kerguelensis</name>
    <dbReference type="NCBI Taxonomy" id="254788"/>
    <lineage>
        <taxon>Bacteria</taxon>
        <taxon>Bacillati</taxon>
        <taxon>Actinomycetota</taxon>
        <taxon>Actinomycetes</taxon>
        <taxon>Micrococcales</taxon>
        <taxon>Micrococcaceae</taxon>
        <taxon>Paeniglutamicibacter</taxon>
    </lineage>
</organism>
<dbReference type="InterPro" id="IPR000209">
    <property type="entry name" value="Peptidase_S8/S53_dom"/>
</dbReference>
<dbReference type="PANTHER" id="PTHR43806">
    <property type="entry name" value="PEPTIDASE S8"/>
    <property type="match status" value="1"/>
</dbReference>
<evidence type="ECO:0000256" key="3">
    <source>
        <dbReference type="ARBA" id="ARBA00022801"/>
    </source>
</evidence>
<dbReference type="PROSITE" id="PS51892">
    <property type="entry name" value="SUBTILASE"/>
    <property type="match status" value="1"/>
</dbReference>
<keyword evidence="2 5" id="KW-0645">Protease</keyword>
<dbReference type="InterPro" id="IPR015500">
    <property type="entry name" value="Peptidase_S8_subtilisin-rel"/>
</dbReference>
<dbReference type="InterPro" id="IPR036852">
    <property type="entry name" value="Peptidase_S8/S53_dom_sf"/>
</dbReference>
<gene>
    <name evidence="10" type="ORF">JOF47_004128</name>
</gene>
<accession>A0ABS4XJF1</accession>